<dbReference type="SUPFAM" id="SSF56059">
    <property type="entry name" value="Glutathione synthetase ATP-binding domain-like"/>
    <property type="match status" value="1"/>
</dbReference>
<reference evidence="1 2" key="1">
    <citation type="submission" date="2020-12" db="EMBL/GenBank/DDBJ databases">
        <title>WGS of Thermoactinomyces spp.</title>
        <authorList>
            <person name="Cheng K."/>
        </authorList>
    </citation>
    <scope>NUCLEOTIDE SEQUENCE [LARGE SCALE GENOMIC DNA]</scope>
    <source>
        <strain evidence="2">CICC 10671\DSM 43846</strain>
    </source>
</reference>
<name>A0A8I1DEN7_THEIN</name>
<dbReference type="InterPro" id="IPR026838">
    <property type="entry name" value="YheC/D"/>
</dbReference>
<protein>
    <submittedName>
        <fullName evidence="1">YheC/YheD family protein</fullName>
    </submittedName>
</protein>
<dbReference type="EMBL" id="JAECVW010000002">
    <property type="protein sequence ID" value="MBH8594825.1"/>
    <property type="molecule type" value="Genomic_DNA"/>
</dbReference>
<dbReference type="RefSeq" id="WP_181732483.1">
    <property type="nucleotide sequence ID" value="NZ_JACEIR010000008.1"/>
</dbReference>
<evidence type="ECO:0000313" key="1">
    <source>
        <dbReference type="EMBL" id="MBH8594825.1"/>
    </source>
</evidence>
<keyword evidence="2" id="KW-1185">Reference proteome</keyword>
<sequence>MTDQKNRLGIMVCYGNNQKHPPFKEQSFFEQLTLEGKKQGLEVFIFNPGRIHWKTRTVPAWHYHHPRWKQQTVPLPHLIYDRCYYVNARHYMKYKPHVQKITQDPQIRLLGRALGGKYQTYLILKEHPEIRTYLPETKRLTHAQELFSFLRKHTRVLIKPNGGSHGRGVVAIEQITPSSFLLKGRTKFNQPFSVQFQTPVRLSHWVEQTIRDTRYILQPFLSLNTPDGRPFDVRILVQKNGQKQWETTGLAIRTGQPDSITSNLHGGGQALPFQPFLKQHYTPQEAAKIFSTIHYLSEIVPPFIESRHGPLVELGIDIGIDENKDVWIIEVNSKPGRSVFLKTGELEVRRRAIQFPIQYANALLNS</sequence>
<dbReference type="Pfam" id="PF14398">
    <property type="entry name" value="ATPgrasp_YheCD"/>
    <property type="match status" value="1"/>
</dbReference>
<dbReference type="Gene3D" id="3.30.470.20">
    <property type="entry name" value="ATP-grasp fold, B domain"/>
    <property type="match status" value="1"/>
</dbReference>
<gene>
    <name evidence="1" type="ORF">I8U20_05710</name>
</gene>
<proteinExistence type="predicted"/>
<comment type="caution">
    <text evidence="1">The sequence shown here is derived from an EMBL/GenBank/DDBJ whole genome shotgun (WGS) entry which is preliminary data.</text>
</comment>
<organism evidence="1 2">
    <name type="scientific">Thermoactinomyces intermedius</name>
    <dbReference type="NCBI Taxonomy" id="2024"/>
    <lineage>
        <taxon>Bacteria</taxon>
        <taxon>Bacillati</taxon>
        <taxon>Bacillota</taxon>
        <taxon>Bacilli</taxon>
        <taxon>Bacillales</taxon>
        <taxon>Thermoactinomycetaceae</taxon>
        <taxon>Thermoactinomyces</taxon>
    </lineage>
</organism>
<evidence type="ECO:0000313" key="2">
    <source>
        <dbReference type="Proteomes" id="UP000633619"/>
    </source>
</evidence>
<dbReference type="Proteomes" id="UP000633619">
    <property type="component" value="Unassembled WGS sequence"/>
</dbReference>
<accession>A0A8I1DEN7</accession>
<dbReference type="AlphaFoldDB" id="A0A8I1DEN7"/>